<keyword evidence="5" id="KW-0540">Nuclease</keyword>
<reference evidence="5" key="1">
    <citation type="journal article" date="2021" name="PeerJ">
        <title>Extensive microbial diversity within the chicken gut microbiome revealed by metagenomics and culture.</title>
        <authorList>
            <person name="Gilroy R."/>
            <person name="Ravi A."/>
            <person name="Getino M."/>
            <person name="Pursley I."/>
            <person name="Horton D.L."/>
            <person name="Alikhan N.F."/>
            <person name="Baker D."/>
            <person name="Gharbi K."/>
            <person name="Hall N."/>
            <person name="Watson M."/>
            <person name="Adriaenssens E.M."/>
            <person name="Foster-Nyarko E."/>
            <person name="Jarju S."/>
            <person name="Secka A."/>
            <person name="Antonio M."/>
            <person name="Oren A."/>
            <person name="Chaudhuri R.R."/>
            <person name="La Ragione R."/>
            <person name="Hildebrand F."/>
            <person name="Pallen M.J."/>
        </authorList>
    </citation>
    <scope>NUCLEOTIDE SEQUENCE</scope>
    <source>
        <strain evidence="5">3436</strain>
    </source>
</reference>
<dbReference type="InterPro" id="IPR052021">
    <property type="entry name" value="Type-I_RS_S_subunit"/>
</dbReference>
<dbReference type="PANTHER" id="PTHR30408">
    <property type="entry name" value="TYPE-1 RESTRICTION ENZYME ECOKI SPECIFICITY PROTEIN"/>
    <property type="match status" value="1"/>
</dbReference>
<feature type="domain" description="Type I restriction modification DNA specificity" evidence="4">
    <location>
        <begin position="3"/>
        <end position="167"/>
    </location>
</feature>
<keyword evidence="5" id="KW-0255">Endonuclease</keyword>
<evidence type="ECO:0000256" key="3">
    <source>
        <dbReference type="ARBA" id="ARBA00023125"/>
    </source>
</evidence>
<reference evidence="5" key="2">
    <citation type="submission" date="2021-04" db="EMBL/GenBank/DDBJ databases">
        <authorList>
            <person name="Gilroy R."/>
        </authorList>
    </citation>
    <scope>NUCLEOTIDE SEQUENCE</scope>
    <source>
        <strain evidence="5">3436</strain>
    </source>
</reference>
<dbReference type="EMBL" id="DXBO01000008">
    <property type="protein sequence ID" value="HIZ47132.1"/>
    <property type="molecule type" value="Genomic_DNA"/>
</dbReference>
<dbReference type="Gene3D" id="3.90.220.20">
    <property type="entry name" value="DNA methylase specificity domains"/>
    <property type="match status" value="1"/>
</dbReference>
<dbReference type="SUPFAM" id="SSF116734">
    <property type="entry name" value="DNA methylase specificity domain"/>
    <property type="match status" value="1"/>
</dbReference>
<comment type="caution">
    <text evidence="5">The sequence shown here is derived from an EMBL/GenBank/DDBJ whole genome shotgun (WGS) entry which is preliminary data.</text>
</comment>
<dbReference type="InterPro" id="IPR044946">
    <property type="entry name" value="Restrct_endonuc_typeI_TRD_sf"/>
</dbReference>
<dbReference type="InterPro" id="IPR000055">
    <property type="entry name" value="Restrct_endonuc_typeI_TRD"/>
</dbReference>
<evidence type="ECO:0000313" key="5">
    <source>
        <dbReference type="EMBL" id="HIZ47132.1"/>
    </source>
</evidence>
<feature type="non-terminal residue" evidence="5">
    <location>
        <position position="173"/>
    </location>
</feature>
<protein>
    <submittedName>
        <fullName evidence="5">Restriction endonuclease subunit S</fullName>
    </submittedName>
</protein>
<dbReference type="CDD" id="cd16961">
    <property type="entry name" value="RMtype1_S_TRD-CR_like"/>
    <property type="match status" value="1"/>
</dbReference>
<evidence type="ECO:0000256" key="2">
    <source>
        <dbReference type="ARBA" id="ARBA00022747"/>
    </source>
</evidence>
<dbReference type="PANTHER" id="PTHR30408:SF13">
    <property type="entry name" value="TYPE I RESTRICTION ENZYME HINDI SPECIFICITY SUBUNIT"/>
    <property type="match status" value="1"/>
</dbReference>
<accession>A0A9D2F129</accession>
<dbReference type="GO" id="GO:0004519">
    <property type="term" value="F:endonuclease activity"/>
    <property type="evidence" value="ECO:0007669"/>
    <property type="project" value="UniProtKB-KW"/>
</dbReference>
<dbReference type="GO" id="GO:0009307">
    <property type="term" value="P:DNA restriction-modification system"/>
    <property type="evidence" value="ECO:0007669"/>
    <property type="project" value="UniProtKB-KW"/>
</dbReference>
<keyword evidence="2" id="KW-0680">Restriction system</keyword>
<name>A0A9D2F129_9FIRM</name>
<dbReference type="Proteomes" id="UP000824031">
    <property type="component" value="Unassembled WGS sequence"/>
</dbReference>
<proteinExistence type="inferred from homology"/>
<evidence type="ECO:0000256" key="1">
    <source>
        <dbReference type="ARBA" id="ARBA00010923"/>
    </source>
</evidence>
<keyword evidence="5" id="KW-0378">Hydrolase</keyword>
<comment type="similarity">
    <text evidence="1">Belongs to the type-I restriction system S methylase family.</text>
</comment>
<organism evidence="5 6">
    <name type="scientific">Candidatus Gemmiger excrementavium</name>
    <dbReference type="NCBI Taxonomy" id="2838608"/>
    <lineage>
        <taxon>Bacteria</taxon>
        <taxon>Bacillati</taxon>
        <taxon>Bacillota</taxon>
        <taxon>Clostridia</taxon>
        <taxon>Eubacteriales</taxon>
        <taxon>Gemmiger</taxon>
    </lineage>
</organism>
<evidence type="ECO:0000259" key="4">
    <source>
        <dbReference type="Pfam" id="PF01420"/>
    </source>
</evidence>
<keyword evidence="3" id="KW-0238">DNA-binding</keyword>
<dbReference type="Pfam" id="PF01420">
    <property type="entry name" value="Methylase_S"/>
    <property type="match status" value="1"/>
</dbReference>
<dbReference type="AlphaFoldDB" id="A0A9D2F129"/>
<evidence type="ECO:0000313" key="6">
    <source>
        <dbReference type="Proteomes" id="UP000824031"/>
    </source>
</evidence>
<sequence>MRVKLGDVCEKKIDTIKANYKGMIDYIDIASVDNQQKIITDTKQMTIENAPSRAKQLVFPGDILVSMVRPNLNAVALVPKISNNVLVASTGYCVLRCLPSVDTKYVFYFCQSSAFVDELVRQATGASYPAVTANIVRDCFIPLPSLDAQRHIAAILDKVTDLIAKRRPNWTSW</sequence>
<dbReference type="GO" id="GO:0003677">
    <property type="term" value="F:DNA binding"/>
    <property type="evidence" value="ECO:0007669"/>
    <property type="project" value="UniProtKB-KW"/>
</dbReference>
<gene>
    <name evidence="5" type="ORF">H9810_00230</name>
</gene>